<reference evidence="4 5" key="1">
    <citation type="submission" date="2018-08" db="EMBL/GenBank/DDBJ databases">
        <title>Horizontal acquisition of hydrogen conversion ability and other habitat adaptations in Hydrogenovibrio crunogenus strains.</title>
        <authorList>
            <person name="Gonnella G."/>
            <person name="Adam N."/>
            <person name="Perner M."/>
        </authorList>
    </citation>
    <scope>NUCLEOTIDE SEQUENCE [LARGE SCALE GENOMIC DNA]</scope>
    <source>
        <strain evidence="4 5">SP-41</strain>
    </source>
</reference>
<organism evidence="4 5">
    <name type="scientific">Hydrogenovibrio crunogenus</name>
    <dbReference type="NCBI Taxonomy" id="39765"/>
    <lineage>
        <taxon>Bacteria</taxon>
        <taxon>Pseudomonadati</taxon>
        <taxon>Pseudomonadota</taxon>
        <taxon>Gammaproteobacteria</taxon>
        <taxon>Thiotrichales</taxon>
        <taxon>Piscirickettsiaceae</taxon>
        <taxon>Hydrogenovibrio</taxon>
    </lineage>
</organism>
<evidence type="ECO:0000313" key="5">
    <source>
        <dbReference type="Proteomes" id="UP000296201"/>
    </source>
</evidence>
<dbReference type="Gene3D" id="3.40.30.10">
    <property type="entry name" value="Glutaredoxin"/>
    <property type="match status" value="1"/>
</dbReference>
<dbReference type="PROSITE" id="PS51352">
    <property type="entry name" value="THIOREDOXIN_2"/>
    <property type="match status" value="1"/>
</dbReference>
<dbReference type="PROSITE" id="PS00194">
    <property type="entry name" value="THIOREDOXIN_1"/>
    <property type="match status" value="1"/>
</dbReference>
<proteinExistence type="predicted"/>
<dbReference type="RefSeq" id="WP_135795726.1">
    <property type="nucleotide sequence ID" value="NZ_CP032096.1"/>
</dbReference>
<keyword evidence="5" id="KW-1185">Reference proteome</keyword>
<gene>
    <name evidence="4" type="primary">resA_1</name>
    <name evidence="4" type="ORF">GHNINEIG_01113</name>
</gene>
<accession>A0A4P7P1F8</accession>
<feature type="domain" description="Thioredoxin" evidence="3">
    <location>
        <begin position="23"/>
        <end position="165"/>
    </location>
</feature>
<dbReference type="GO" id="GO:0015036">
    <property type="term" value="F:disulfide oxidoreductase activity"/>
    <property type="evidence" value="ECO:0007669"/>
    <property type="project" value="UniProtKB-ARBA"/>
</dbReference>
<dbReference type="AlphaFoldDB" id="A0A4P7P1F8"/>
<dbReference type="OrthoDB" id="9799347at2"/>
<dbReference type="Proteomes" id="UP000296201">
    <property type="component" value="Chromosome"/>
</dbReference>
<evidence type="ECO:0000256" key="1">
    <source>
        <dbReference type="ARBA" id="ARBA00023284"/>
    </source>
</evidence>
<evidence type="ECO:0000313" key="4">
    <source>
        <dbReference type="EMBL" id="QBZ83072.1"/>
    </source>
</evidence>
<feature type="chain" id="PRO_5020722179" evidence="2">
    <location>
        <begin position="29"/>
        <end position="167"/>
    </location>
</feature>
<evidence type="ECO:0000259" key="3">
    <source>
        <dbReference type="PROSITE" id="PS51352"/>
    </source>
</evidence>
<protein>
    <submittedName>
        <fullName evidence="4">Thiol-disulfide oxidoreductase ResA</fullName>
    </submittedName>
</protein>
<dbReference type="EMBL" id="CP032096">
    <property type="protein sequence ID" value="QBZ83072.1"/>
    <property type="molecule type" value="Genomic_DNA"/>
</dbReference>
<dbReference type="GO" id="GO:0016209">
    <property type="term" value="F:antioxidant activity"/>
    <property type="evidence" value="ECO:0007669"/>
    <property type="project" value="InterPro"/>
</dbReference>
<dbReference type="PANTHER" id="PTHR42852:SF17">
    <property type="entry name" value="THIOREDOXIN-LIKE PROTEIN HI_1115"/>
    <property type="match status" value="1"/>
</dbReference>
<keyword evidence="1" id="KW-0676">Redox-active center</keyword>
<dbReference type="InterPro" id="IPR000866">
    <property type="entry name" value="AhpC/TSA"/>
</dbReference>
<dbReference type="Pfam" id="PF00578">
    <property type="entry name" value="AhpC-TSA"/>
    <property type="match status" value="1"/>
</dbReference>
<dbReference type="CDD" id="cd02966">
    <property type="entry name" value="TlpA_like_family"/>
    <property type="match status" value="1"/>
</dbReference>
<dbReference type="InterPro" id="IPR013766">
    <property type="entry name" value="Thioredoxin_domain"/>
</dbReference>
<sequence precursor="true">MTQSSLQAKLIQSFLAIVLVVGSFAAQAAVDFEFKTLKGETVKLSDFRGKWVVVNYWATWCPPCRVEMPELGFFHDAHKNNDAIVLGVNYEDVDTSVVQKFLDQEMIKFPIVRQVGKLDGKNTYFGPLRGLPTTYMISPKGEVVAARTGMVDQKMLEDFIKKFNNTK</sequence>
<dbReference type="InterPro" id="IPR017937">
    <property type="entry name" value="Thioredoxin_CS"/>
</dbReference>
<name>A0A4P7P1F8_9GAMM</name>
<dbReference type="InterPro" id="IPR050553">
    <property type="entry name" value="Thioredoxin_ResA/DsbE_sf"/>
</dbReference>
<dbReference type="SUPFAM" id="SSF52833">
    <property type="entry name" value="Thioredoxin-like"/>
    <property type="match status" value="1"/>
</dbReference>
<evidence type="ECO:0000256" key="2">
    <source>
        <dbReference type="SAM" id="SignalP"/>
    </source>
</evidence>
<feature type="signal peptide" evidence="2">
    <location>
        <begin position="1"/>
        <end position="28"/>
    </location>
</feature>
<dbReference type="InterPro" id="IPR036249">
    <property type="entry name" value="Thioredoxin-like_sf"/>
</dbReference>
<keyword evidence="2" id="KW-0732">Signal</keyword>
<dbReference type="PANTHER" id="PTHR42852">
    <property type="entry name" value="THIOL:DISULFIDE INTERCHANGE PROTEIN DSBE"/>
    <property type="match status" value="1"/>
</dbReference>